<organism evidence="4 5">
    <name type="scientific">Psychrobacillus lasiicapitis</name>
    <dbReference type="NCBI Taxonomy" id="1636719"/>
    <lineage>
        <taxon>Bacteria</taxon>
        <taxon>Bacillati</taxon>
        <taxon>Bacillota</taxon>
        <taxon>Bacilli</taxon>
        <taxon>Bacillales</taxon>
        <taxon>Bacillaceae</taxon>
        <taxon>Psychrobacillus</taxon>
    </lineage>
</organism>
<evidence type="ECO:0000256" key="2">
    <source>
        <dbReference type="ARBA" id="ARBA00032390"/>
    </source>
</evidence>
<keyword evidence="5" id="KW-1185">Reference proteome</keyword>
<dbReference type="GO" id="GO:0008745">
    <property type="term" value="F:N-acetylmuramoyl-L-alanine amidase activity"/>
    <property type="evidence" value="ECO:0007669"/>
    <property type="project" value="InterPro"/>
</dbReference>
<evidence type="ECO:0000313" key="4">
    <source>
        <dbReference type="EMBL" id="TQR14411.1"/>
    </source>
</evidence>
<dbReference type="SUPFAM" id="SSF55846">
    <property type="entry name" value="N-acetylmuramoyl-L-alanine amidase-like"/>
    <property type="match status" value="1"/>
</dbReference>
<dbReference type="EMBL" id="VDGH01000004">
    <property type="protein sequence ID" value="TQR14411.1"/>
    <property type="molecule type" value="Genomic_DNA"/>
</dbReference>
<gene>
    <name evidence="4" type="ORF">FG382_08110</name>
</gene>
<protein>
    <recommendedName>
        <fullName evidence="2">Autolysin</fullName>
    </recommendedName>
    <alternativeName>
        <fullName evidence="1">Cell wall hydrolase</fullName>
    </alternativeName>
</protein>
<dbReference type="InterPro" id="IPR036505">
    <property type="entry name" value="Amidase/PGRP_sf"/>
</dbReference>
<dbReference type="Pfam" id="PF01510">
    <property type="entry name" value="Amidase_2"/>
    <property type="match status" value="1"/>
</dbReference>
<reference evidence="4 5" key="1">
    <citation type="submission" date="2019-05" db="EMBL/GenBank/DDBJ databases">
        <title>Psychrobacillus vulpis sp. nov., a new species isolated from feces of a red fox that inhabits in The Tablas de Daimiel Natural Park, Albacete, Spain.</title>
        <authorList>
            <person name="Rodriguez M."/>
            <person name="Reina J.C."/>
            <person name="Bejar V."/>
            <person name="Llamas I."/>
        </authorList>
    </citation>
    <scope>NUCLEOTIDE SEQUENCE [LARGE SCALE GENOMIC DNA]</scope>
    <source>
        <strain evidence="4 5">NEAU-3TGS17</strain>
    </source>
</reference>
<dbReference type="Proteomes" id="UP000317316">
    <property type="component" value="Unassembled WGS sequence"/>
</dbReference>
<evidence type="ECO:0000313" key="5">
    <source>
        <dbReference type="Proteomes" id="UP000317316"/>
    </source>
</evidence>
<dbReference type="CDD" id="cd06583">
    <property type="entry name" value="PGRP"/>
    <property type="match status" value="1"/>
</dbReference>
<accession>A0A544TAB7</accession>
<dbReference type="InterPro" id="IPR002502">
    <property type="entry name" value="Amidase_domain"/>
</dbReference>
<dbReference type="GO" id="GO:0009253">
    <property type="term" value="P:peptidoglycan catabolic process"/>
    <property type="evidence" value="ECO:0007669"/>
    <property type="project" value="InterPro"/>
</dbReference>
<sequence>MIVAKIQDIRNQTAASKTKRNINQIKKIARHHSASASGDYFSFWNYWKSKGWTKGGYHEIILRDGTIQLCYDPIYPTNGIANHNTDIYNICLVGNGSFTEAQERAFEERCLLAMQSFGLGVEDVLGHNEFSGTATSCPGINMDSVRKRLKALVVPNKVAGVSSIDEKIMWGKTELKPGQKGKITILKRINLWQDGPNGKLQMVRVLNPDEEYRVYGYRDLHGGQYDVGGGYWITKMPEHIKYETPSKAMLAKLNEI</sequence>
<evidence type="ECO:0000256" key="1">
    <source>
        <dbReference type="ARBA" id="ARBA00030881"/>
    </source>
</evidence>
<comment type="caution">
    <text evidence="4">The sequence shown here is derived from an EMBL/GenBank/DDBJ whole genome shotgun (WGS) entry which is preliminary data.</text>
</comment>
<dbReference type="OrthoDB" id="9812621at2"/>
<feature type="domain" description="N-acetylmuramoyl-L-alanine amidase" evidence="3">
    <location>
        <begin position="24"/>
        <end position="139"/>
    </location>
</feature>
<evidence type="ECO:0000259" key="3">
    <source>
        <dbReference type="Pfam" id="PF01510"/>
    </source>
</evidence>
<proteinExistence type="predicted"/>
<dbReference type="Gene3D" id="3.40.80.10">
    <property type="entry name" value="Peptidoglycan recognition protein-like"/>
    <property type="match status" value="1"/>
</dbReference>
<dbReference type="AlphaFoldDB" id="A0A544TAB7"/>
<name>A0A544TAB7_9BACI</name>